<proteinExistence type="predicted"/>
<evidence type="ECO:0000256" key="2">
    <source>
        <dbReference type="PROSITE-ProRule" id="PRU00335"/>
    </source>
</evidence>
<dbReference type="PRINTS" id="PR00455">
    <property type="entry name" value="HTHTETR"/>
</dbReference>
<feature type="DNA-binding region" description="H-T-H motif" evidence="2">
    <location>
        <begin position="55"/>
        <end position="74"/>
    </location>
</feature>
<dbReference type="InterPro" id="IPR009057">
    <property type="entry name" value="Homeodomain-like_sf"/>
</dbReference>
<evidence type="ECO:0000313" key="5">
    <source>
        <dbReference type="Proteomes" id="UP001526201"/>
    </source>
</evidence>
<dbReference type="PROSITE" id="PS50977">
    <property type="entry name" value="HTH_TETR_2"/>
    <property type="match status" value="1"/>
</dbReference>
<reference evidence="4 5" key="1">
    <citation type="journal article" date="2022" name="BMC Genomics">
        <title>Comparative genome analysis of mycobacteria focusing on tRNA and non-coding RNA.</title>
        <authorList>
            <person name="Behra P.R.K."/>
            <person name="Pettersson B.M.F."/>
            <person name="Ramesh M."/>
            <person name="Das S."/>
            <person name="Dasgupta S."/>
            <person name="Kirsebom L.A."/>
        </authorList>
    </citation>
    <scope>NUCLEOTIDE SEQUENCE [LARGE SCALE GENOMIC DNA]</scope>
    <source>
        <strain evidence="4 5">DSM 44078</strain>
    </source>
</reference>
<keyword evidence="5" id="KW-1185">Reference proteome</keyword>
<protein>
    <submittedName>
        <fullName evidence="4">TetR/AcrR family transcriptional regulator</fullName>
    </submittedName>
</protein>
<name>A0ABT3CGC9_9MYCO</name>
<dbReference type="Proteomes" id="UP001526201">
    <property type="component" value="Unassembled WGS sequence"/>
</dbReference>
<dbReference type="Gene3D" id="1.10.357.10">
    <property type="entry name" value="Tetracycline Repressor, domain 2"/>
    <property type="match status" value="1"/>
</dbReference>
<organism evidence="4 5">
    <name type="scientific">Mycolicibacterium komossense</name>
    <dbReference type="NCBI Taxonomy" id="1779"/>
    <lineage>
        <taxon>Bacteria</taxon>
        <taxon>Bacillati</taxon>
        <taxon>Actinomycetota</taxon>
        <taxon>Actinomycetes</taxon>
        <taxon>Mycobacteriales</taxon>
        <taxon>Mycobacteriaceae</taxon>
        <taxon>Mycolicibacterium</taxon>
    </lineage>
</organism>
<dbReference type="SUPFAM" id="SSF48498">
    <property type="entry name" value="Tetracyclin repressor-like, C-terminal domain"/>
    <property type="match status" value="1"/>
</dbReference>
<dbReference type="PANTHER" id="PTHR30055">
    <property type="entry name" value="HTH-TYPE TRANSCRIPTIONAL REGULATOR RUTR"/>
    <property type="match status" value="1"/>
</dbReference>
<evidence type="ECO:0000313" key="4">
    <source>
        <dbReference type="EMBL" id="MCV7228533.1"/>
    </source>
</evidence>
<dbReference type="Pfam" id="PF00440">
    <property type="entry name" value="TetR_N"/>
    <property type="match status" value="1"/>
</dbReference>
<dbReference type="SUPFAM" id="SSF46689">
    <property type="entry name" value="Homeodomain-like"/>
    <property type="match status" value="1"/>
</dbReference>
<dbReference type="InterPro" id="IPR001647">
    <property type="entry name" value="HTH_TetR"/>
</dbReference>
<dbReference type="EMBL" id="JACKTY010000033">
    <property type="protein sequence ID" value="MCV7228533.1"/>
    <property type="molecule type" value="Genomic_DNA"/>
</dbReference>
<gene>
    <name evidence="4" type="ORF">H7J73_21185</name>
</gene>
<sequence>MLTVRRGPRVIRPSGEVGVKVDARSERWREHRKKVRAEIVDAAFRAIDRLGPDLSLREIAEEAGTAKPKIYRHFTDKSDLFGAIGERLRDMLWAEIFPVINLATDSAKDVIQRSVEQYVYLVDAHPNVLRFVIQGRFPEQSDSTVRAVNESREITLAMAEMFNNELREMELDRAAIELAAFATFGTAASATDWWLGSRPDTPRRMPREDFIAHLSTIMLGVINGTTALLGIKIDPELPIHKAVPREHSVG</sequence>
<dbReference type="InterPro" id="IPR050109">
    <property type="entry name" value="HTH-type_TetR-like_transc_reg"/>
</dbReference>
<accession>A0ABT3CGC9</accession>
<comment type="caution">
    <text evidence="4">The sequence shown here is derived from an EMBL/GenBank/DDBJ whole genome shotgun (WGS) entry which is preliminary data.</text>
</comment>
<dbReference type="InterPro" id="IPR036271">
    <property type="entry name" value="Tet_transcr_reg_TetR-rel_C_sf"/>
</dbReference>
<keyword evidence="1 2" id="KW-0238">DNA-binding</keyword>
<evidence type="ECO:0000259" key="3">
    <source>
        <dbReference type="PROSITE" id="PS50977"/>
    </source>
</evidence>
<dbReference type="PANTHER" id="PTHR30055:SF160">
    <property type="entry name" value="TRANSCRIPTIONAL REGULATORY PROTEIN (PROBABLY ASNC-FAMILY)-RELATED"/>
    <property type="match status" value="1"/>
</dbReference>
<feature type="domain" description="HTH tetR-type" evidence="3">
    <location>
        <begin position="33"/>
        <end position="92"/>
    </location>
</feature>
<evidence type="ECO:0000256" key="1">
    <source>
        <dbReference type="ARBA" id="ARBA00023125"/>
    </source>
</evidence>